<feature type="transmembrane region" description="Helical" evidence="5">
    <location>
        <begin position="268"/>
        <end position="294"/>
    </location>
</feature>
<dbReference type="EMBL" id="CALTRL010001743">
    <property type="protein sequence ID" value="CAH7673564.1"/>
    <property type="molecule type" value="Genomic_DNA"/>
</dbReference>
<accession>A0AAV0AXF8</accession>
<dbReference type="InterPro" id="IPR050307">
    <property type="entry name" value="Sterol_Desaturase_Related"/>
</dbReference>
<keyword evidence="4 5" id="KW-0472">Membrane</keyword>
<dbReference type="GO" id="GO:0008610">
    <property type="term" value="P:lipid biosynthetic process"/>
    <property type="evidence" value="ECO:0007669"/>
    <property type="project" value="InterPro"/>
</dbReference>
<dbReference type="InterPro" id="IPR006694">
    <property type="entry name" value="Fatty_acid_hydroxylase"/>
</dbReference>
<comment type="subcellular location">
    <subcellularLocation>
        <location evidence="1">Membrane</location>
    </subcellularLocation>
</comment>
<dbReference type="Proteomes" id="UP001153365">
    <property type="component" value="Unassembled WGS sequence"/>
</dbReference>
<evidence type="ECO:0000256" key="2">
    <source>
        <dbReference type="ARBA" id="ARBA00022692"/>
    </source>
</evidence>
<dbReference type="GO" id="GO:0005506">
    <property type="term" value="F:iron ion binding"/>
    <property type="evidence" value="ECO:0007669"/>
    <property type="project" value="InterPro"/>
</dbReference>
<name>A0AAV0AXF8_PHAPC</name>
<evidence type="ECO:0000256" key="3">
    <source>
        <dbReference type="ARBA" id="ARBA00022989"/>
    </source>
</evidence>
<dbReference type="AlphaFoldDB" id="A0AAV0AXF8"/>
<keyword evidence="8" id="KW-1185">Reference proteome</keyword>
<keyword evidence="2 5" id="KW-0812">Transmembrane</keyword>
<proteinExistence type="predicted"/>
<dbReference type="PANTHER" id="PTHR11863">
    <property type="entry name" value="STEROL DESATURASE"/>
    <property type="match status" value="1"/>
</dbReference>
<evidence type="ECO:0000256" key="4">
    <source>
        <dbReference type="ARBA" id="ARBA00023136"/>
    </source>
</evidence>
<keyword evidence="3 5" id="KW-1133">Transmembrane helix</keyword>
<evidence type="ECO:0000256" key="1">
    <source>
        <dbReference type="ARBA" id="ARBA00004370"/>
    </source>
</evidence>
<dbReference type="GO" id="GO:0016020">
    <property type="term" value="C:membrane"/>
    <property type="evidence" value="ECO:0007669"/>
    <property type="project" value="UniProtKB-SubCell"/>
</dbReference>
<evidence type="ECO:0000256" key="5">
    <source>
        <dbReference type="SAM" id="Phobius"/>
    </source>
</evidence>
<feature type="domain" description="Fatty acid hydroxylase" evidence="6">
    <location>
        <begin position="209"/>
        <end position="339"/>
    </location>
</feature>
<evidence type="ECO:0000259" key="6">
    <source>
        <dbReference type="Pfam" id="PF04116"/>
    </source>
</evidence>
<dbReference type="Pfam" id="PF04116">
    <property type="entry name" value="FA_hydroxylase"/>
    <property type="match status" value="1"/>
</dbReference>
<comment type="caution">
    <text evidence="7">The sequence shown here is derived from an EMBL/GenBank/DDBJ whole genome shotgun (WGS) entry which is preliminary data.</text>
</comment>
<evidence type="ECO:0000313" key="7">
    <source>
        <dbReference type="EMBL" id="CAH7673564.1"/>
    </source>
</evidence>
<evidence type="ECO:0000313" key="8">
    <source>
        <dbReference type="Proteomes" id="UP001153365"/>
    </source>
</evidence>
<feature type="transmembrane region" description="Helical" evidence="5">
    <location>
        <begin position="78"/>
        <end position="101"/>
    </location>
</feature>
<organism evidence="7 8">
    <name type="scientific">Phakopsora pachyrhizi</name>
    <name type="common">Asian soybean rust disease fungus</name>
    <dbReference type="NCBI Taxonomy" id="170000"/>
    <lineage>
        <taxon>Eukaryota</taxon>
        <taxon>Fungi</taxon>
        <taxon>Dikarya</taxon>
        <taxon>Basidiomycota</taxon>
        <taxon>Pucciniomycotina</taxon>
        <taxon>Pucciniomycetes</taxon>
        <taxon>Pucciniales</taxon>
        <taxon>Phakopsoraceae</taxon>
        <taxon>Phakopsora</taxon>
    </lineage>
</organism>
<gene>
    <name evidence="7" type="ORF">PPACK8108_LOCUS8440</name>
</gene>
<reference evidence="7" key="1">
    <citation type="submission" date="2022-06" db="EMBL/GenBank/DDBJ databases">
        <authorList>
            <consortium name="SYNGENTA / RWTH Aachen University"/>
        </authorList>
    </citation>
    <scope>NUCLEOTIDE SEQUENCE</scope>
</reference>
<sequence>MDIILRQADDIFLDKLWARFFPLTGEVKSTSVIDLLPSISRPMSTSPISCLNSSFSQDQLCQISQLPRDNIVRQTISIFFLIYVGILAMYLILSSFSYHFLFDHELLNHPKFIKNQVMLEIKSSLKAIGPMDMLSVPWFLAEVRGHSMIYDNVNEIRGINISPILNYLDSWVREDGPDPLKMFIRKFVGNYNHDEFRILGGWTYLIFSFLLFFAFTDFSIYLVHRWEHHPSVYKHIHKAHHRWVIPTPFASYAFHPVDGYLQSVPYHIFVFIIPFHKTLFMICFSLITIWTILIHDSELTVGSRFEELINSPTHHTLHHLHFNCNYGQYLTWTDRFFNTYRAPTSHDRSFLKTATKNSSTLLQPLSSSASLVTNTK</sequence>
<dbReference type="GO" id="GO:0016491">
    <property type="term" value="F:oxidoreductase activity"/>
    <property type="evidence" value="ECO:0007669"/>
    <property type="project" value="InterPro"/>
</dbReference>
<feature type="transmembrane region" description="Helical" evidence="5">
    <location>
        <begin position="202"/>
        <end position="223"/>
    </location>
</feature>
<protein>
    <submittedName>
        <fullName evidence="7">C-5 sterol desaturase</fullName>
    </submittedName>
</protein>